<protein>
    <submittedName>
        <fullName evidence="2">Uncharacterized protein</fullName>
    </submittedName>
</protein>
<sequence length="120" mass="13542">MNASHLSRGYNWSHRTLENTRPGATTLYHTGDTKTVTYQCPSIYCYENPASGIDQRYSYKIDRLSVTKKQREGRTATNGKHEFHQLLTTQKPGKRTASKIKIGVGRQSGSRHIPQPHGAK</sequence>
<organism evidence="2 3">
    <name type="scientific">Portunus trituberculatus</name>
    <name type="common">Swimming crab</name>
    <name type="synonym">Neptunus trituberculatus</name>
    <dbReference type="NCBI Taxonomy" id="210409"/>
    <lineage>
        <taxon>Eukaryota</taxon>
        <taxon>Metazoa</taxon>
        <taxon>Ecdysozoa</taxon>
        <taxon>Arthropoda</taxon>
        <taxon>Crustacea</taxon>
        <taxon>Multicrustacea</taxon>
        <taxon>Malacostraca</taxon>
        <taxon>Eumalacostraca</taxon>
        <taxon>Eucarida</taxon>
        <taxon>Decapoda</taxon>
        <taxon>Pleocyemata</taxon>
        <taxon>Brachyura</taxon>
        <taxon>Eubrachyura</taxon>
        <taxon>Portunoidea</taxon>
        <taxon>Portunidae</taxon>
        <taxon>Portuninae</taxon>
        <taxon>Portunus</taxon>
    </lineage>
</organism>
<dbReference type="AlphaFoldDB" id="A0A5B7EZQ5"/>
<feature type="region of interest" description="Disordered" evidence="1">
    <location>
        <begin position="89"/>
        <end position="120"/>
    </location>
</feature>
<dbReference type="Proteomes" id="UP000324222">
    <property type="component" value="Unassembled WGS sequence"/>
</dbReference>
<reference evidence="2 3" key="1">
    <citation type="submission" date="2019-05" db="EMBL/GenBank/DDBJ databases">
        <title>Another draft genome of Portunus trituberculatus and its Hox gene families provides insights of decapod evolution.</title>
        <authorList>
            <person name="Jeong J.-H."/>
            <person name="Song I."/>
            <person name="Kim S."/>
            <person name="Choi T."/>
            <person name="Kim D."/>
            <person name="Ryu S."/>
            <person name="Kim W."/>
        </authorList>
    </citation>
    <scope>NUCLEOTIDE SEQUENCE [LARGE SCALE GENOMIC DNA]</scope>
    <source>
        <tissue evidence="2">Muscle</tissue>
    </source>
</reference>
<dbReference type="EMBL" id="VSRR010004043">
    <property type="protein sequence ID" value="MPC38343.1"/>
    <property type="molecule type" value="Genomic_DNA"/>
</dbReference>
<keyword evidence="3" id="KW-1185">Reference proteome</keyword>
<comment type="caution">
    <text evidence="2">The sequence shown here is derived from an EMBL/GenBank/DDBJ whole genome shotgun (WGS) entry which is preliminary data.</text>
</comment>
<evidence type="ECO:0000256" key="1">
    <source>
        <dbReference type="SAM" id="MobiDB-lite"/>
    </source>
</evidence>
<evidence type="ECO:0000313" key="2">
    <source>
        <dbReference type="EMBL" id="MPC38343.1"/>
    </source>
</evidence>
<evidence type="ECO:0000313" key="3">
    <source>
        <dbReference type="Proteomes" id="UP000324222"/>
    </source>
</evidence>
<accession>A0A5B7EZQ5</accession>
<proteinExistence type="predicted"/>
<gene>
    <name evidence="2" type="ORF">E2C01_031849</name>
</gene>
<name>A0A5B7EZQ5_PORTR</name>